<dbReference type="AlphaFoldDB" id="C1MLU5"/>
<dbReference type="EMBL" id="GG663737">
    <property type="protein sequence ID" value="EEH58470.1"/>
    <property type="molecule type" value="Genomic_DNA"/>
</dbReference>
<dbReference type="KEGG" id="mpp:MICPUCDRAFT_56272"/>
<feature type="compositionally biased region" description="Low complexity" evidence="1">
    <location>
        <begin position="48"/>
        <end position="61"/>
    </location>
</feature>
<name>C1MLU5_MICPC</name>
<evidence type="ECO:0000256" key="1">
    <source>
        <dbReference type="SAM" id="MobiDB-lite"/>
    </source>
</evidence>
<dbReference type="GeneID" id="9682264"/>
<organism evidence="3">
    <name type="scientific">Micromonas pusilla (strain CCMP1545)</name>
    <name type="common">Picoplanktonic green alga</name>
    <dbReference type="NCBI Taxonomy" id="564608"/>
    <lineage>
        <taxon>Eukaryota</taxon>
        <taxon>Viridiplantae</taxon>
        <taxon>Chlorophyta</taxon>
        <taxon>Mamiellophyceae</taxon>
        <taxon>Mamiellales</taxon>
        <taxon>Mamiellaceae</taxon>
        <taxon>Micromonas</taxon>
    </lineage>
</organism>
<gene>
    <name evidence="2" type="ORF">MICPUCDRAFT_56272</name>
</gene>
<proteinExistence type="predicted"/>
<feature type="region of interest" description="Disordered" evidence="1">
    <location>
        <begin position="1"/>
        <end position="114"/>
    </location>
</feature>
<sequence>MLAFALAGVPAARHGVPTRGICRRDGPRARARGALVRWRTRERVGELTRTSGGRGATSTTARRAKPKDDDWGKGKKEGKSQSQGKDQKKKDKDKDEDEEKPKDETSAAAPVATEDAAAAAEIIVPPGGVNQVRSIHWSPYDRVGVVNADP</sequence>
<dbReference type="RefSeq" id="XP_003056825.1">
    <property type="nucleotide sequence ID" value="XM_003056779.1"/>
</dbReference>
<keyword evidence="3" id="KW-1185">Reference proteome</keyword>
<evidence type="ECO:0000313" key="3">
    <source>
        <dbReference type="Proteomes" id="UP000001876"/>
    </source>
</evidence>
<accession>C1MLU5</accession>
<feature type="compositionally biased region" description="Basic and acidic residues" evidence="1">
    <location>
        <begin position="66"/>
        <end position="105"/>
    </location>
</feature>
<dbReference type="Proteomes" id="UP000001876">
    <property type="component" value="Unassembled WGS sequence"/>
</dbReference>
<evidence type="ECO:0000313" key="2">
    <source>
        <dbReference type="EMBL" id="EEH58470.1"/>
    </source>
</evidence>
<reference evidence="2 3" key="1">
    <citation type="journal article" date="2009" name="Science">
        <title>Green evolution and dynamic adaptations revealed by genomes of the marine picoeukaryotes Micromonas.</title>
        <authorList>
            <person name="Worden A.Z."/>
            <person name="Lee J.H."/>
            <person name="Mock T."/>
            <person name="Rouze P."/>
            <person name="Simmons M.P."/>
            <person name="Aerts A.L."/>
            <person name="Allen A.E."/>
            <person name="Cuvelier M.L."/>
            <person name="Derelle E."/>
            <person name="Everett M.V."/>
            <person name="Foulon E."/>
            <person name="Grimwood J."/>
            <person name="Gundlach H."/>
            <person name="Henrissat B."/>
            <person name="Napoli C."/>
            <person name="McDonald S.M."/>
            <person name="Parker M.S."/>
            <person name="Rombauts S."/>
            <person name="Salamov A."/>
            <person name="Von Dassow P."/>
            <person name="Badger J.H."/>
            <person name="Coutinho P.M."/>
            <person name="Demir E."/>
            <person name="Dubchak I."/>
            <person name="Gentemann C."/>
            <person name="Eikrem W."/>
            <person name="Gready J.E."/>
            <person name="John U."/>
            <person name="Lanier W."/>
            <person name="Lindquist E.A."/>
            <person name="Lucas S."/>
            <person name="Mayer K.F."/>
            <person name="Moreau H."/>
            <person name="Not F."/>
            <person name="Otillar R."/>
            <person name="Panaud O."/>
            <person name="Pangilinan J."/>
            <person name="Paulsen I."/>
            <person name="Piegu B."/>
            <person name="Poliakov A."/>
            <person name="Robbens S."/>
            <person name="Schmutz J."/>
            <person name="Toulza E."/>
            <person name="Wyss T."/>
            <person name="Zelensky A."/>
            <person name="Zhou K."/>
            <person name="Armbrust E.V."/>
            <person name="Bhattacharya D."/>
            <person name="Goodenough U.W."/>
            <person name="Van de Peer Y."/>
            <person name="Grigoriev I.V."/>
        </authorList>
    </citation>
    <scope>NUCLEOTIDE SEQUENCE [LARGE SCALE GENOMIC DNA]</scope>
    <source>
        <strain evidence="2 3">CCMP1545</strain>
    </source>
</reference>
<protein>
    <submittedName>
        <fullName evidence="2">Predicted protein</fullName>
    </submittedName>
</protein>